<evidence type="ECO:0000313" key="4">
    <source>
        <dbReference type="EMBL" id="ETY74372.1"/>
    </source>
</evidence>
<dbReference type="InterPro" id="IPR001034">
    <property type="entry name" value="DeoR_HTH"/>
</dbReference>
<evidence type="ECO:0000256" key="2">
    <source>
        <dbReference type="ARBA" id="ARBA00023163"/>
    </source>
</evidence>
<dbReference type="GO" id="GO:0003700">
    <property type="term" value="F:DNA-binding transcription factor activity"/>
    <property type="evidence" value="ECO:0007669"/>
    <property type="project" value="InterPro"/>
</dbReference>
<sequence length="314" mass="35572">MKKTTRINTEMRYINNRQRFTISDLMAEFDISRSTANRDLADIQELGMPLISHVGAAGGFTVMRNQLLPAVQFNTDELKALFVSFMATTNTQLPFLQNRQTMTEKLLAIASQAQQDDLVQLKQLLRFENTNPANADLLELTDLASPLLKTLINASIASRHLTLTLTTGQTHDVYIQYLYNQDAQWQVMTFDLTQQQSHVWSLTSIHAVAINEAPLDMTVVEQQLTAAQPQPNLVLQLGPHAVQQFKRLHRPNRLLQYLDPFQQTARFQDYVAVDDASVLAQTADWLLFLGPDVQPIQVPSALTTIIKTRLQQWS</sequence>
<gene>
    <name evidence="4" type="ORF">LFAB_07870</name>
</gene>
<dbReference type="EMBL" id="AWWK01000034">
    <property type="protein sequence ID" value="ETY74372.1"/>
    <property type="molecule type" value="Genomic_DNA"/>
</dbReference>
<dbReference type="HOGENOM" id="CLU_041141_8_0_9"/>
<dbReference type="InterPro" id="IPR036388">
    <property type="entry name" value="WH-like_DNA-bd_sf"/>
</dbReference>
<comment type="caution">
    <text evidence="4">The sequence shown here is derived from an EMBL/GenBank/DDBJ whole genome shotgun (WGS) entry which is preliminary data.</text>
</comment>
<evidence type="ECO:0000259" key="3">
    <source>
        <dbReference type="PROSITE" id="PS51000"/>
    </source>
</evidence>
<protein>
    <submittedName>
        <fullName evidence="4">Decaprenyl diphosphate synthase</fullName>
    </submittedName>
</protein>
<dbReference type="STRING" id="1400520.LFAB_07870"/>
<keyword evidence="2" id="KW-0804">Transcription</keyword>
<dbReference type="SUPFAM" id="SSF46785">
    <property type="entry name" value="Winged helix' DNA-binding domain"/>
    <property type="match status" value="1"/>
</dbReference>
<dbReference type="OrthoDB" id="9815009at2"/>
<dbReference type="PROSITE" id="PS51000">
    <property type="entry name" value="HTH_DEOR_2"/>
    <property type="match status" value="1"/>
</dbReference>
<dbReference type="InterPro" id="IPR013196">
    <property type="entry name" value="HTH_11"/>
</dbReference>
<keyword evidence="1" id="KW-0805">Transcription regulation</keyword>
<dbReference type="InterPro" id="IPR036390">
    <property type="entry name" value="WH_DNA-bd_sf"/>
</dbReference>
<dbReference type="InterPro" id="IPR051534">
    <property type="entry name" value="CBASS_pafABC_assoc_protein"/>
</dbReference>
<dbReference type="eggNOG" id="COG2378">
    <property type="taxonomic scope" value="Bacteria"/>
</dbReference>
<evidence type="ECO:0000313" key="5">
    <source>
        <dbReference type="Proteomes" id="UP000019247"/>
    </source>
</evidence>
<name>W6T7U5_9LACO</name>
<dbReference type="Gene3D" id="1.10.10.10">
    <property type="entry name" value="Winged helix-like DNA-binding domain superfamily/Winged helix DNA-binding domain"/>
    <property type="match status" value="1"/>
</dbReference>
<organism evidence="4 5">
    <name type="scientific">Lactiplantibacillus fabifermentans T30PCM01</name>
    <dbReference type="NCBI Taxonomy" id="1400520"/>
    <lineage>
        <taxon>Bacteria</taxon>
        <taxon>Bacillati</taxon>
        <taxon>Bacillota</taxon>
        <taxon>Bacilli</taxon>
        <taxon>Lactobacillales</taxon>
        <taxon>Lactobacillaceae</taxon>
        <taxon>Lactiplantibacillus</taxon>
    </lineage>
</organism>
<dbReference type="Pfam" id="PF08279">
    <property type="entry name" value="HTH_11"/>
    <property type="match status" value="1"/>
</dbReference>
<dbReference type="SMART" id="SM00420">
    <property type="entry name" value="HTH_DEOR"/>
    <property type="match status" value="1"/>
</dbReference>
<dbReference type="PANTHER" id="PTHR34580">
    <property type="match status" value="1"/>
</dbReference>
<dbReference type="AlphaFoldDB" id="W6T7U5"/>
<evidence type="ECO:0000256" key="1">
    <source>
        <dbReference type="ARBA" id="ARBA00023015"/>
    </source>
</evidence>
<proteinExistence type="predicted"/>
<dbReference type="Proteomes" id="UP000019247">
    <property type="component" value="Unassembled WGS sequence"/>
</dbReference>
<accession>W6T7U5</accession>
<dbReference type="PATRIC" id="fig|1400520.3.peg.1546"/>
<dbReference type="PANTHER" id="PTHR34580:SF9">
    <property type="entry name" value="SLL5097 PROTEIN"/>
    <property type="match status" value="1"/>
</dbReference>
<dbReference type="RefSeq" id="WP_024625809.1">
    <property type="nucleotide sequence ID" value="NZ_KK036487.1"/>
</dbReference>
<feature type="domain" description="HTH deoR-type" evidence="3">
    <location>
        <begin position="3"/>
        <end position="58"/>
    </location>
</feature>
<reference evidence="4 5" key="1">
    <citation type="journal article" date="2014" name="Genome Announc.">
        <title>Genome Sequence of Lactobacillus fabifermentans Strain T30PCM01, Isolated from Fermenting Grape Marc.</title>
        <authorList>
            <person name="Treu L."/>
            <person name="Vendramin V."/>
            <person name="Bovo B."/>
            <person name="Giacomini A."/>
            <person name="Corich V."/>
            <person name="Campanaro S."/>
        </authorList>
    </citation>
    <scope>NUCLEOTIDE SEQUENCE [LARGE SCALE GENOMIC DNA]</scope>
    <source>
        <strain evidence="4 5">T30PCM01</strain>
    </source>
</reference>